<name>A0A976MBT3_THEOR</name>
<dbReference type="AlphaFoldDB" id="A0A976MBT3"/>
<feature type="region of interest" description="Disordered" evidence="1">
    <location>
        <begin position="511"/>
        <end position="531"/>
    </location>
</feature>
<evidence type="ECO:0000313" key="2">
    <source>
        <dbReference type="EMBL" id="UKK01716.2"/>
    </source>
</evidence>
<evidence type="ECO:0000313" key="3">
    <source>
        <dbReference type="Proteomes" id="UP000244811"/>
    </source>
</evidence>
<sequence length="567" mass="65957">MSRRLISITRTLRSSLNTNNWHNLGKFATGGNAQQELHWNNLKVNDSNVTNVIENTKQEVDMLDWAKWEEKILHKNILSHMKSTYTSTMKTLDGALSEPREAPYLKEGWESYEEVKKVCSEATKAADKIISDGIKALWISQHNPPTWKVDTNEWLESDQYWQAFVEKHAMYSQSGTSNDPESPSEIEAVKNKWNVNMFKFNERTDTPMLYDYMHHNPSWEYYDINRKQFFEHMEYFLLRTGEDFRNFPDVPKWKWLTHLEDMRFKQFTVEISRKHKKQMEKLSRYEKTDLGPEEHESEEEVNMQLLLGEKNDMEKLLGRLLGGYGFLVDPLVPVQNEFQLSYVLSKDNYNEHKKTKVYSLGDDVPYLYVLPYVNGVSEVGDTVNRNDGVNEVGKATTTSSLDKGPMYSFYTLMDYLNLSNLKVNPSYATRLQLKCQVMHERGPNWLKLPSENTCDAFLRRIRYDDPLKPKFEEYVKELKERMRKAKEIPESEWSRSLRRLESINKELESELSKVEGGSRSSQGGVGSVTPGSVTVEGVELSHLIETNNIVVKDKEGNRMNASVLVEN</sequence>
<organism evidence="2 3">
    <name type="scientific">Theileria orientalis</name>
    <dbReference type="NCBI Taxonomy" id="68886"/>
    <lineage>
        <taxon>Eukaryota</taxon>
        <taxon>Sar</taxon>
        <taxon>Alveolata</taxon>
        <taxon>Apicomplexa</taxon>
        <taxon>Aconoidasida</taxon>
        <taxon>Piroplasmida</taxon>
        <taxon>Theileriidae</taxon>
        <taxon>Theileria</taxon>
    </lineage>
</organism>
<gene>
    <name evidence="2" type="ORF">MACK_001069</name>
</gene>
<dbReference type="EMBL" id="CP056071">
    <property type="protein sequence ID" value="UKK01716.2"/>
    <property type="molecule type" value="Genomic_DNA"/>
</dbReference>
<proteinExistence type="predicted"/>
<evidence type="ECO:0000256" key="1">
    <source>
        <dbReference type="SAM" id="MobiDB-lite"/>
    </source>
</evidence>
<dbReference type="Proteomes" id="UP000244811">
    <property type="component" value="Chromosome 2"/>
</dbReference>
<reference evidence="2" key="1">
    <citation type="submission" date="2022-07" db="EMBL/GenBank/DDBJ databases">
        <title>Evaluation of T. orientalis genome assembly methods using nanopore sequencing and analysis of variation between genomes.</title>
        <authorList>
            <person name="Yam J."/>
            <person name="Micallef M.L."/>
            <person name="Liu M."/>
            <person name="Djordjevic S.P."/>
            <person name="Bogema D.R."/>
            <person name="Jenkins C."/>
        </authorList>
    </citation>
    <scope>NUCLEOTIDE SEQUENCE</scope>
    <source>
        <strain evidence="2">Goon Nure</strain>
    </source>
</reference>
<feature type="compositionally biased region" description="Low complexity" evidence="1">
    <location>
        <begin position="514"/>
        <end position="531"/>
    </location>
</feature>
<accession>A0A976MBT3</accession>
<protein>
    <submittedName>
        <fullName evidence="2">Uncharacterized protein</fullName>
    </submittedName>
</protein>